<dbReference type="RefSeq" id="WP_110461373.1">
    <property type="nucleotide sequence ID" value="NZ_QKMR01000006.1"/>
</dbReference>
<protein>
    <submittedName>
        <fullName evidence="1">Uncharacterized protein</fullName>
    </submittedName>
</protein>
<dbReference type="EMBL" id="QKMR01000006">
    <property type="protein sequence ID" value="PYG88472.1"/>
    <property type="molecule type" value="Genomic_DNA"/>
</dbReference>
<organism evidence="1 2">
    <name type="scientific">Ruminiclostridium sufflavum DSM 19573</name>
    <dbReference type="NCBI Taxonomy" id="1121337"/>
    <lineage>
        <taxon>Bacteria</taxon>
        <taxon>Bacillati</taxon>
        <taxon>Bacillota</taxon>
        <taxon>Clostridia</taxon>
        <taxon>Eubacteriales</taxon>
        <taxon>Oscillospiraceae</taxon>
        <taxon>Ruminiclostridium</taxon>
    </lineage>
</organism>
<reference evidence="1 2" key="1">
    <citation type="submission" date="2018-06" db="EMBL/GenBank/DDBJ databases">
        <title>Genomic Encyclopedia of Type Strains, Phase I: the one thousand microbial genomes (KMG-I) project.</title>
        <authorList>
            <person name="Kyrpides N."/>
        </authorList>
    </citation>
    <scope>NUCLEOTIDE SEQUENCE [LARGE SCALE GENOMIC DNA]</scope>
    <source>
        <strain evidence="1 2">DSM 19573</strain>
    </source>
</reference>
<proteinExistence type="predicted"/>
<comment type="caution">
    <text evidence="1">The sequence shown here is derived from an EMBL/GenBank/DDBJ whole genome shotgun (WGS) entry which is preliminary data.</text>
</comment>
<gene>
    <name evidence="1" type="ORF">LY28_01321</name>
</gene>
<keyword evidence="2" id="KW-1185">Reference proteome</keyword>
<dbReference type="AlphaFoldDB" id="A0A318XR38"/>
<dbReference type="Proteomes" id="UP000248132">
    <property type="component" value="Unassembled WGS sequence"/>
</dbReference>
<name>A0A318XR38_9FIRM</name>
<dbReference type="OrthoDB" id="2061605at2"/>
<sequence>MKKYSGKQLFNITSNNEKLKIDIKIKDLAWLIEKSPNNYDEYYVKRGKRKEFIDYIGNALADMSDPDTGDSPVMTMFENIFEEIFSSGEDFIKSSSMKDRQSVN</sequence>
<evidence type="ECO:0000313" key="2">
    <source>
        <dbReference type="Proteomes" id="UP000248132"/>
    </source>
</evidence>
<evidence type="ECO:0000313" key="1">
    <source>
        <dbReference type="EMBL" id="PYG88472.1"/>
    </source>
</evidence>
<accession>A0A318XR38</accession>